<dbReference type="PANTHER" id="PTHR21345:SF5">
    <property type="entry name" value="PROTEIN SPIRE HOMOLOG 2"/>
    <property type="match status" value="1"/>
</dbReference>
<keyword evidence="3" id="KW-1185">Reference proteome</keyword>
<dbReference type="Proteomes" id="UP000694560">
    <property type="component" value="Unplaced"/>
</dbReference>
<dbReference type="CDD" id="cd22079">
    <property type="entry name" value="WH2_Spire2_r2"/>
    <property type="match status" value="1"/>
</dbReference>
<feature type="compositionally biased region" description="Low complexity" evidence="1">
    <location>
        <begin position="10"/>
        <end position="30"/>
    </location>
</feature>
<dbReference type="CDD" id="cd22186">
    <property type="entry name" value="WH2_Spire1-2_r3"/>
    <property type="match status" value="1"/>
</dbReference>
<dbReference type="GO" id="GO:0008017">
    <property type="term" value="F:microtubule binding"/>
    <property type="evidence" value="ECO:0007669"/>
    <property type="project" value="TreeGrafter"/>
</dbReference>
<feature type="region of interest" description="Disordered" evidence="1">
    <location>
        <begin position="63"/>
        <end position="110"/>
    </location>
</feature>
<dbReference type="AlphaFoldDB" id="A0A8C5U6K7"/>
<dbReference type="GO" id="GO:0051295">
    <property type="term" value="P:establishment of meiotic spindle localization"/>
    <property type="evidence" value="ECO:0007669"/>
    <property type="project" value="TreeGrafter"/>
</dbReference>
<sequence length="580" mass="64577">MGRRRGRGLSGLAWRSPPRSPARRAPPGSRCGMGDARAGAGPPRELSLEEVLKCYEQPLNEEQAWHSASRAAARRRRPRRRPAARTRSSLLRGLPAQGAGNWDLPAQGHQSLPAPGLTSAGIRDIGTYWHRGSLASGRGARLWVQLMRELRHGVKLKKVQEKQFNPLPTEYQLTPFEMLMQDIRARNYKLRKVMVDGDIPPRVKKDAHELILDFIRSRPPLKQASERRLRPLPQKQRTLHEKILEEIRQERKLRPVEQKGTGLLPCIPHACADRLTSSSCLELSRCPASAVPARPRPRVLLKAPTLAEMEEMNLSEEEDSPATEVPLKRDRSFSEQDLAQLQSHWGVTRLPPGSRTTAARAPAPQHVLATASSSLPAGSVPASCHPLPDGPALPRAALGAVEERPEDGSSAAPASSSKHLWLEFSHPVESLALTVEEMINVRRVLVKAEMEKFLQSKELYSSLRRGKVCCCCRAKFPLFSWPTSCFFCKRLPGSLQPKAPPLRRREPFHSLSGPCWRRVEEEFPHIYAQGSVLRDVCSDCAGFVTDVVSSSRRSVAVLNASAASRRHAKARSLYSDAWLK</sequence>
<organism evidence="2 3">
    <name type="scientific">Malurus cyaneus samueli</name>
    <dbReference type="NCBI Taxonomy" id="2593467"/>
    <lineage>
        <taxon>Eukaryota</taxon>
        <taxon>Metazoa</taxon>
        <taxon>Chordata</taxon>
        <taxon>Craniata</taxon>
        <taxon>Vertebrata</taxon>
        <taxon>Euteleostomi</taxon>
        <taxon>Archelosauria</taxon>
        <taxon>Archosauria</taxon>
        <taxon>Dinosauria</taxon>
        <taxon>Saurischia</taxon>
        <taxon>Theropoda</taxon>
        <taxon>Coelurosauria</taxon>
        <taxon>Aves</taxon>
        <taxon>Neognathae</taxon>
        <taxon>Neoaves</taxon>
        <taxon>Telluraves</taxon>
        <taxon>Australaves</taxon>
        <taxon>Passeriformes</taxon>
        <taxon>Meliphagoidea</taxon>
        <taxon>Maluridae</taxon>
        <taxon>Malurus</taxon>
    </lineage>
</organism>
<dbReference type="InterPro" id="IPR029901">
    <property type="entry name" value="Spire"/>
</dbReference>
<dbReference type="GO" id="GO:0048193">
    <property type="term" value="P:Golgi vesicle transport"/>
    <property type="evidence" value="ECO:0007669"/>
    <property type="project" value="TreeGrafter"/>
</dbReference>
<accession>A0A8C5U6K7</accession>
<dbReference type="GO" id="GO:0045010">
    <property type="term" value="P:actin nucleation"/>
    <property type="evidence" value="ECO:0007669"/>
    <property type="project" value="InterPro"/>
</dbReference>
<dbReference type="GO" id="GO:0040038">
    <property type="term" value="P:polar body extrusion after meiotic divisions"/>
    <property type="evidence" value="ECO:0007669"/>
    <property type="project" value="TreeGrafter"/>
</dbReference>
<name>A0A8C5U6K7_9PASS</name>
<evidence type="ECO:0000256" key="1">
    <source>
        <dbReference type="SAM" id="MobiDB-lite"/>
    </source>
</evidence>
<dbReference type="Ensembl" id="ENSMCST00000017890.1">
    <property type="protein sequence ID" value="ENSMCSP00000017452.1"/>
    <property type="gene ID" value="ENSMCSG00000012239.1"/>
</dbReference>
<dbReference type="GO" id="GO:0036089">
    <property type="term" value="P:cleavage furrow formation"/>
    <property type="evidence" value="ECO:0007669"/>
    <property type="project" value="TreeGrafter"/>
</dbReference>
<feature type="region of interest" description="Disordered" evidence="1">
    <location>
        <begin position="1"/>
        <end position="43"/>
    </location>
</feature>
<feature type="compositionally biased region" description="Polar residues" evidence="1">
    <location>
        <begin position="335"/>
        <end position="345"/>
    </location>
</feature>
<proteinExistence type="predicted"/>
<feature type="compositionally biased region" description="Basic residues" evidence="1">
    <location>
        <begin position="72"/>
        <end position="84"/>
    </location>
</feature>
<dbReference type="GO" id="GO:0005938">
    <property type="term" value="C:cell cortex"/>
    <property type="evidence" value="ECO:0007669"/>
    <property type="project" value="TreeGrafter"/>
</dbReference>
<dbReference type="GO" id="GO:0030041">
    <property type="term" value="P:actin filament polymerization"/>
    <property type="evidence" value="ECO:0007669"/>
    <property type="project" value="TreeGrafter"/>
</dbReference>
<feature type="compositionally biased region" description="Acidic residues" evidence="1">
    <location>
        <begin position="310"/>
        <end position="321"/>
    </location>
</feature>
<reference evidence="2" key="1">
    <citation type="submission" date="2025-08" db="UniProtKB">
        <authorList>
            <consortium name="Ensembl"/>
        </authorList>
    </citation>
    <scope>IDENTIFICATION</scope>
</reference>
<protein>
    <submittedName>
        <fullName evidence="2">Spire type actin nucleation factor 2</fullName>
    </submittedName>
</protein>
<dbReference type="GO" id="GO:0051639">
    <property type="term" value="P:actin filament network formation"/>
    <property type="evidence" value="ECO:0007669"/>
    <property type="project" value="TreeGrafter"/>
</dbReference>
<evidence type="ECO:0000313" key="3">
    <source>
        <dbReference type="Proteomes" id="UP000694560"/>
    </source>
</evidence>
<dbReference type="OrthoDB" id="10043757at2759"/>
<dbReference type="CDD" id="cd22081">
    <property type="entry name" value="WH2_Spire2_r4"/>
    <property type="match status" value="1"/>
</dbReference>
<dbReference type="GO" id="GO:0003779">
    <property type="term" value="F:actin binding"/>
    <property type="evidence" value="ECO:0007669"/>
    <property type="project" value="InterPro"/>
</dbReference>
<feature type="region of interest" description="Disordered" evidence="1">
    <location>
        <begin position="310"/>
        <end position="394"/>
    </location>
</feature>
<reference evidence="2" key="2">
    <citation type="submission" date="2025-09" db="UniProtKB">
        <authorList>
            <consortium name="Ensembl"/>
        </authorList>
    </citation>
    <scope>IDENTIFICATION</scope>
</reference>
<dbReference type="GO" id="GO:0030659">
    <property type="term" value="C:cytoplasmic vesicle membrane"/>
    <property type="evidence" value="ECO:0007669"/>
    <property type="project" value="TreeGrafter"/>
</dbReference>
<dbReference type="PANTHER" id="PTHR21345">
    <property type="entry name" value="SPIRE"/>
    <property type="match status" value="1"/>
</dbReference>
<evidence type="ECO:0000313" key="2">
    <source>
        <dbReference type="Ensembl" id="ENSMCSP00000017452.1"/>
    </source>
</evidence>